<dbReference type="Gene3D" id="1.10.357.10">
    <property type="entry name" value="Tetracycline Repressor, domain 2"/>
    <property type="match status" value="1"/>
</dbReference>
<proteinExistence type="predicted"/>
<reference evidence="1" key="1">
    <citation type="submission" date="2018-10" db="EMBL/GenBank/DDBJ databases">
        <title>Schaedlerella arabinophila gen. nov. sp. nov., isolated from the mouse intestinal tract and comparative analysis with the genome of the closely related altered Schaedler flora strain ASF502.</title>
        <authorList>
            <person name="Miyake S."/>
            <person name="Soh M."/>
            <person name="Seedorf H."/>
        </authorList>
    </citation>
    <scope>NUCLEOTIDE SEQUENCE [LARGE SCALE GENOMIC DNA]</scope>
    <source>
        <strain evidence="1">DSM 106076</strain>
    </source>
</reference>
<dbReference type="SUPFAM" id="SSF48498">
    <property type="entry name" value="Tetracyclin repressor-like, C-terminal domain"/>
    <property type="match status" value="1"/>
</dbReference>
<evidence type="ECO:0000313" key="2">
    <source>
        <dbReference type="Proteomes" id="UP000274920"/>
    </source>
</evidence>
<dbReference type="Proteomes" id="UP000274920">
    <property type="component" value="Unassembled WGS sequence"/>
</dbReference>
<gene>
    <name evidence="1" type="ORF">EBB54_21065</name>
</gene>
<accession>A0A426DLC8</accession>
<dbReference type="EMBL" id="RHJS01000002">
    <property type="protein sequence ID" value="RRK33562.1"/>
    <property type="molecule type" value="Genomic_DNA"/>
</dbReference>
<protein>
    <submittedName>
        <fullName evidence="1">TetR/AcrR family transcriptional regulator</fullName>
    </submittedName>
</protein>
<dbReference type="InterPro" id="IPR009057">
    <property type="entry name" value="Homeodomain-like_sf"/>
</dbReference>
<sequence>MPPKAKFTKTEIIEAALNIVRTDGYEALTSRALGIYLGSSARPIFTVFKNMEEVQQAMIEAARALYKEYVHKGLTAAHPFKGVGTQYILFSVNESKLFQLLFMTEQKQIPDLSGVLPLIDESYEQILLSIQDDYKICMSSAKKLYHHLWIYTHGIASLCATKMCRFTDEEISTMISEVCMSILKKVKEEENHD</sequence>
<comment type="caution">
    <text evidence="1">The sequence shown here is derived from an EMBL/GenBank/DDBJ whole genome shotgun (WGS) entry which is preliminary data.</text>
</comment>
<organism evidence="1 2">
    <name type="scientific">Schaedlerella arabinosiphila</name>
    <dbReference type="NCBI Taxonomy" id="2044587"/>
    <lineage>
        <taxon>Bacteria</taxon>
        <taxon>Bacillati</taxon>
        <taxon>Bacillota</taxon>
        <taxon>Clostridia</taxon>
        <taxon>Lachnospirales</taxon>
        <taxon>Lachnospiraceae</taxon>
        <taxon>Schaedlerella</taxon>
    </lineage>
</organism>
<name>A0A426DLC8_9FIRM</name>
<dbReference type="RefSeq" id="WP_125128801.1">
    <property type="nucleotide sequence ID" value="NZ_RHJS01000002.1"/>
</dbReference>
<dbReference type="AlphaFoldDB" id="A0A426DLC8"/>
<evidence type="ECO:0000313" key="1">
    <source>
        <dbReference type="EMBL" id="RRK33562.1"/>
    </source>
</evidence>
<dbReference type="InterPro" id="IPR036271">
    <property type="entry name" value="Tet_transcr_reg_TetR-rel_C_sf"/>
</dbReference>
<keyword evidence="2" id="KW-1185">Reference proteome</keyword>
<dbReference type="SUPFAM" id="SSF46689">
    <property type="entry name" value="Homeodomain-like"/>
    <property type="match status" value="1"/>
</dbReference>